<dbReference type="RefSeq" id="WP_307250460.1">
    <property type="nucleotide sequence ID" value="NZ_JAUSQZ010000001.1"/>
</dbReference>
<dbReference type="InterPro" id="IPR050469">
    <property type="entry name" value="Diguanylate_Cyclase"/>
</dbReference>
<evidence type="ECO:0000259" key="1">
    <source>
        <dbReference type="PROSITE" id="PS50887"/>
    </source>
</evidence>
<dbReference type="EMBL" id="JAUSQZ010000001">
    <property type="protein sequence ID" value="MDP9831057.1"/>
    <property type="molecule type" value="Genomic_DNA"/>
</dbReference>
<protein>
    <submittedName>
        <fullName evidence="2">Diguanylate cyclase (GGDEF)-like protein</fullName>
    </submittedName>
</protein>
<dbReference type="PROSITE" id="PS50887">
    <property type="entry name" value="GGDEF"/>
    <property type="match status" value="1"/>
</dbReference>
<dbReference type="InterPro" id="IPR043128">
    <property type="entry name" value="Rev_trsase/Diguanyl_cyclase"/>
</dbReference>
<dbReference type="InterPro" id="IPR029787">
    <property type="entry name" value="Nucleotide_cyclase"/>
</dbReference>
<dbReference type="Pfam" id="PF00990">
    <property type="entry name" value="GGDEF"/>
    <property type="match status" value="1"/>
</dbReference>
<dbReference type="Proteomes" id="UP001235712">
    <property type="component" value="Unassembled WGS sequence"/>
</dbReference>
<evidence type="ECO:0000313" key="2">
    <source>
        <dbReference type="EMBL" id="MDP9831057.1"/>
    </source>
</evidence>
<dbReference type="SUPFAM" id="SSF55073">
    <property type="entry name" value="Nucleotide cyclase"/>
    <property type="match status" value="1"/>
</dbReference>
<sequence>MIPAQAAGDVSARQHDDALRRAYALIEASQDRDVSAEVETLAAQAHLIGWADVTLLLHFARSLAVRGAGLDDSEHVRAMLQAAEELGDPALLALALATTAHRAAVVRVAQAPDASGAEPLVRAAVLLDDTDSLVVHRIAAHLEVANAFHTLGLWGLAREQFALADPLFRSQRNGPWAEVVRRQRRVTQINGMDLALDEACALAEFGDWDAARELACRELPGTLRVLDADWPISWAATVHAFTDLFAALAGEPSPADRAFVASRADDPQTDSGLAMLAVADAFRAHHAGDHTRAAALAETVGSAIGPDVPVHVRLLALNLAAHASPPVALTYIRQLVDLRWNSRLSRTSSMRAAIEAERRRLEHELLRDQVYVDDLTGLGNRRAYSAYLERLRTTSIVRNRRRKRQDVVIMMIDVDHFKAVNDTFGHDAGDEVLRRIGGILAGHVRPSDLAARLGGDEFVVVMTQDADGVGAERAASILTAVEAHHWAEIGDGLRISISLGLHSGNPADVDRLLTEADRQLYEAKRGGRGRLAGGATARPGR</sequence>
<proteinExistence type="predicted"/>
<comment type="caution">
    <text evidence="2">The sequence shown here is derived from an EMBL/GenBank/DDBJ whole genome shotgun (WGS) entry which is preliminary data.</text>
</comment>
<organism evidence="2 3">
    <name type="scientific">Kineosporia succinea</name>
    <dbReference type="NCBI Taxonomy" id="84632"/>
    <lineage>
        <taxon>Bacteria</taxon>
        <taxon>Bacillati</taxon>
        <taxon>Actinomycetota</taxon>
        <taxon>Actinomycetes</taxon>
        <taxon>Kineosporiales</taxon>
        <taxon>Kineosporiaceae</taxon>
        <taxon>Kineosporia</taxon>
    </lineage>
</organism>
<reference evidence="2 3" key="1">
    <citation type="submission" date="2023-07" db="EMBL/GenBank/DDBJ databases">
        <title>Sequencing the genomes of 1000 actinobacteria strains.</title>
        <authorList>
            <person name="Klenk H.-P."/>
        </authorList>
    </citation>
    <scope>NUCLEOTIDE SEQUENCE [LARGE SCALE GENOMIC DNA]</scope>
    <source>
        <strain evidence="2 3">DSM 44388</strain>
    </source>
</reference>
<name>A0ABT9PED4_9ACTN</name>
<dbReference type="Gene3D" id="3.30.70.270">
    <property type="match status" value="1"/>
</dbReference>
<keyword evidence="3" id="KW-1185">Reference proteome</keyword>
<dbReference type="PANTHER" id="PTHR45138:SF9">
    <property type="entry name" value="DIGUANYLATE CYCLASE DGCM-RELATED"/>
    <property type="match status" value="1"/>
</dbReference>
<feature type="domain" description="GGDEF" evidence="1">
    <location>
        <begin position="405"/>
        <end position="536"/>
    </location>
</feature>
<dbReference type="InterPro" id="IPR000160">
    <property type="entry name" value="GGDEF_dom"/>
</dbReference>
<accession>A0ABT9PED4</accession>
<dbReference type="PANTHER" id="PTHR45138">
    <property type="entry name" value="REGULATORY COMPONENTS OF SENSORY TRANSDUCTION SYSTEM"/>
    <property type="match status" value="1"/>
</dbReference>
<dbReference type="NCBIfam" id="TIGR00254">
    <property type="entry name" value="GGDEF"/>
    <property type="match status" value="1"/>
</dbReference>
<evidence type="ECO:0000313" key="3">
    <source>
        <dbReference type="Proteomes" id="UP001235712"/>
    </source>
</evidence>
<dbReference type="SMART" id="SM00267">
    <property type="entry name" value="GGDEF"/>
    <property type="match status" value="1"/>
</dbReference>
<gene>
    <name evidence="2" type="ORF">J2S57_006806</name>
</gene>
<dbReference type="CDD" id="cd01949">
    <property type="entry name" value="GGDEF"/>
    <property type="match status" value="1"/>
</dbReference>